<accession>A0A4Z1ISB6</accession>
<proteinExistence type="predicted"/>
<feature type="transmembrane region" description="Helical" evidence="1">
    <location>
        <begin position="68"/>
        <end position="89"/>
    </location>
</feature>
<dbReference type="OrthoDB" id="3525721at2759"/>
<keyword evidence="3" id="KW-1185">Reference proteome</keyword>
<keyword evidence="1" id="KW-1133">Transmembrane helix</keyword>
<evidence type="ECO:0000256" key="1">
    <source>
        <dbReference type="SAM" id="Phobius"/>
    </source>
</evidence>
<sequence>MVRRDLQVLVTFHDQHHLCENCVSQGFKDSPVTSFNASGCLTVTQRYSYYESEMSEWCRQEPSRATTVRCICAVVLAVMWSGILVGYYWNRENVSKMRSKILLELLAFSPEDRSERVLDLCMLPLRNCAESRAILDNDEAIQHLNRIMSAEHWKSRLDFSSLRCLTSEEHTYFKSIARHKVDGCPRSDCCNQEVKLRSRITNYNKRKAEEKIKSLSHVCGYDCSSKDPEKCQLQCQENRDRKPNRLLSLEKIKFYAENFIRGGNADY</sequence>
<dbReference type="AlphaFoldDB" id="A0A4Z1ISB6"/>
<keyword evidence="1" id="KW-0472">Membrane</keyword>
<name>A0A4Z1ISB6_9HELO</name>
<dbReference type="Proteomes" id="UP000297527">
    <property type="component" value="Unassembled WGS sequence"/>
</dbReference>
<keyword evidence="1" id="KW-0812">Transmembrane</keyword>
<gene>
    <name evidence="2" type="ORF">BCON_0020g00650</name>
</gene>
<protein>
    <submittedName>
        <fullName evidence="2">Uncharacterized protein</fullName>
    </submittedName>
</protein>
<dbReference type="EMBL" id="PQXN01000020">
    <property type="protein sequence ID" value="TGO62392.1"/>
    <property type="molecule type" value="Genomic_DNA"/>
</dbReference>
<organism evidence="2 3">
    <name type="scientific">Botryotinia convoluta</name>
    <dbReference type="NCBI Taxonomy" id="54673"/>
    <lineage>
        <taxon>Eukaryota</taxon>
        <taxon>Fungi</taxon>
        <taxon>Dikarya</taxon>
        <taxon>Ascomycota</taxon>
        <taxon>Pezizomycotina</taxon>
        <taxon>Leotiomycetes</taxon>
        <taxon>Helotiales</taxon>
        <taxon>Sclerotiniaceae</taxon>
        <taxon>Botryotinia</taxon>
    </lineage>
</organism>
<comment type="caution">
    <text evidence="2">The sequence shown here is derived from an EMBL/GenBank/DDBJ whole genome shotgun (WGS) entry which is preliminary data.</text>
</comment>
<reference evidence="2 3" key="1">
    <citation type="submission" date="2017-12" db="EMBL/GenBank/DDBJ databases">
        <title>Comparative genomics of Botrytis spp.</title>
        <authorList>
            <person name="Valero-Jimenez C.A."/>
            <person name="Tapia P."/>
            <person name="Veloso J."/>
            <person name="Silva-Moreno E."/>
            <person name="Staats M."/>
            <person name="Valdes J.H."/>
            <person name="Van Kan J.A.L."/>
        </authorList>
    </citation>
    <scope>NUCLEOTIDE SEQUENCE [LARGE SCALE GENOMIC DNA]</scope>
    <source>
        <strain evidence="2 3">MUCL11595</strain>
    </source>
</reference>
<evidence type="ECO:0000313" key="2">
    <source>
        <dbReference type="EMBL" id="TGO62392.1"/>
    </source>
</evidence>
<evidence type="ECO:0000313" key="3">
    <source>
        <dbReference type="Proteomes" id="UP000297527"/>
    </source>
</evidence>